<dbReference type="Gene3D" id="1.25.40.20">
    <property type="entry name" value="Ankyrin repeat-containing domain"/>
    <property type="match status" value="1"/>
</dbReference>
<dbReference type="Proteomes" id="UP001212152">
    <property type="component" value="Unassembled WGS sequence"/>
</dbReference>
<gene>
    <name evidence="2" type="ORF">HDU87_004360</name>
</gene>
<accession>A0AAD5TJQ9</accession>
<feature type="compositionally biased region" description="Polar residues" evidence="1">
    <location>
        <begin position="38"/>
        <end position="55"/>
    </location>
</feature>
<reference evidence="2" key="1">
    <citation type="submission" date="2020-05" db="EMBL/GenBank/DDBJ databases">
        <title>Phylogenomic resolution of chytrid fungi.</title>
        <authorList>
            <person name="Stajich J.E."/>
            <person name="Amses K."/>
            <person name="Simmons R."/>
            <person name="Seto K."/>
            <person name="Myers J."/>
            <person name="Bonds A."/>
            <person name="Quandt C.A."/>
            <person name="Barry K."/>
            <person name="Liu P."/>
            <person name="Grigoriev I."/>
            <person name="Longcore J.E."/>
            <person name="James T.Y."/>
        </authorList>
    </citation>
    <scope>NUCLEOTIDE SEQUENCE</scope>
    <source>
        <strain evidence="2">JEL0379</strain>
    </source>
</reference>
<evidence type="ECO:0000256" key="1">
    <source>
        <dbReference type="SAM" id="MobiDB-lite"/>
    </source>
</evidence>
<dbReference type="EMBL" id="JADGJQ010000032">
    <property type="protein sequence ID" value="KAJ3177607.1"/>
    <property type="molecule type" value="Genomic_DNA"/>
</dbReference>
<feature type="region of interest" description="Disordered" evidence="1">
    <location>
        <begin position="21"/>
        <end position="55"/>
    </location>
</feature>
<feature type="region of interest" description="Disordered" evidence="1">
    <location>
        <begin position="306"/>
        <end position="348"/>
    </location>
</feature>
<comment type="caution">
    <text evidence="2">The sequence shown here is derived from an EMBL/GenBank/DDBJ whole genome shotgun (WGS) entry which is preliminary data.</text>
</comment>
<organism evidence="2 3">
    <name type="scientific">Geranomyces variabilis</name>
    <dbReference type="NCBI Taxonomy" id="109894"/>
    <lineage>
        <taxon>Eukaryota</taxon>
        <taxon>Fungi</taxon>
        <taxon>Fungi incertae sedis</taxon>
        <taxon>Chytridiomycota</taxon>
        <taxon>Chytridiomycota incertae sedis</taxon>
        <taxon>Chytridiomycetes</taxon>
        <taxon>Spizellomycetales</taxon>
        <taxon>Powellomycetaceae</taxon>
        <taxon>Geranomyces</taxon>
    </lineage>
</organism>
<dbReference type="InterPro" id="IPR036770">
    <property type="entry name" value="Ankyrin_rpt-contain_sf"/>
</dbReference>
<proteinExistence type="predicted"/>
<evidence type="ECO:0008006" key="4">
    <source>
        <dbReference type="Google" id="ProtNLM"/>
    </source>
</evidence>
<feature type="compositionally biased region" description="Gly residues" evidence="1">
    <location>
        <begin position="249"/>
        <end position="258"/>
    </location>
</feature>
<name>A0AAD5TJQ9_9FUNG</name>
<evidence type="ECO:0000313" key="3">
    <source>
        <dbReference type="Proteomes" id="UP001212152"/>
    </source>
</evidence>
<evidence type="ECO:0000313" key="2">
    <source>
        <dbReference type="EMBL" id="KAJ3177607.1"/>
    </source>
</evidence>
<sequence>MLTLARAYSCYSYPPLLQNRLTAPPAPPPSSSSSSSSRSHYPTFQPRSSSLPRSNNGGGGALGDALVAACLDADVRRVRSLLALRAPVNWHCTAKDLAKHPALNASTAVLPISLPTYWTPLAAACAAQASTVALVRCLLAHNACVDERAVCVAVIAPTSALVLPLLLLVPKSPTSNPSSQPQPRYYPLALLLATTTSNTLALSILLTHSSASATTSASSLYPAATLATAAHAAAAGNHPRALRVILRAGSGGGGGGGGERGEPRKKASPLACPLNDPQREIVTAARNGFWGVVRVLLDEILDVGGASHGGDVDDDDDAKGRDGTERLGPPPSLSALRATPAMLPPTPGIELSWEDVMVDIG</sequence>
<feature type="region of interest" description="Disordered" evidence="1">
    <location>
        <begin position="247"/>
        <end position="270"/>
    </location>
</feature>
<keyword evidence="3" id="KW-1185">Reference proteome</keyword>
<protein>
    <recommendedName>
        <fullName evidence="4">Ankyrin repeat protein</fullName>
    </recommendedName>
</protein>
<dbReference type="AlphaFoldDB" id="A0AAD5TJQ9"/>